<feature type="domain" description="HTH asnC-type" evidence="4">
    <location>
        <begin position="175"/>
        <end position="235"/>
    </location>
</feature>
<dbReference type="PRINTS" id="PR00033">
    <property type="entry name" value="HTHASNC"/>
</dbReference>
<dbReference type="Gene3D" id="1.10.10.10">
    <property type="entry name" value="Winged helix-like DNA-binding domain superfamily/Winged helix DNA-binding domain"/>
    <property type="match status" value="2"/>
</dbReference>
<feature type="domain" description="HTH asnC-type" evidence="4">
    <location>
        <begin position="8"/>
        <end position="68"/>
    </location>
</feature>
<keyword evidence="2 5" id="KW-0238">DNA-binding</keyword>
<organism evidence="5 6">
    <name type="scientific">Micromonospora pisi</name>
    <dbReference type="NCBI Taxonomy" id="589240"/>
    <lineage>
        <taxon>Bacteria</taxon>
        <taxon>Bacillati</taxon>
        <taxon>Actinomycetota</taxon>
        <taxon>Actinomycetes</taxon>
        <taxon>Micromonosporales</taxon>
        <taxon>Micromonosporaceae</taxon>
        <taxon>Micromonospora</taxon>
    </lineage>
</organism>
<evidence type="ECO:0000313" key="5">
    <source>
        <dbReference type="EMBL" id="RKR86104.1"/>
    </source>
</evidence>
<dbReference type="InterPro" id="IPR011008">
    <property type="entry name" value="Dimeric_a/b-barrel"/>
</dbReference>
<dbReference type="InterPro" id="IPR000485">
    <property type="entry name" value="AsnC-type_HTH_dom"/>
</dbReference>
<comment type="caution">
    <text evidence="5">The sequence shown here is derived from an EMBL/GenBank/DDBJ whole genome shotgun (WGS) entry which is preliminary data.</text>
</comment>
<dbReference type="PANTHER" id="PTHR30154:SF34">
    <property type="entry name" value="TRANSCRIPTIONAL REGULATOR AZLB"/>
    <property type="match status" value="1"/>
</dbReference>
<evidence type="ECO:0000256" key="2">
    <source>
        <dbReference type="ARBA" id="ARBA00023125"/>
    </source>
</evidence>
<dbReference type="Pfam" id="PF01037">
    <property type="entry name" value="AsnC_trans_reg"/>
    <property type="match status" value="1"/>
</dbReference>
<dbReference type="InterPro" id="IPR036388">
    <property type="entry name" value="WH-like_DNA-bd_sf"/>
</dbReference>
<dbReference type="OrthoDB" id="3453230at2"/>
<dbReference type="SMART" id="SM00344">
    <property type="entry name" value="HTH_ASNC"/>
    <property type="match status" value="2"/>
</dbReference>
<reference evidence="5 6" key="1">
    <citation type="submission" date="2018-10" db="EMBL/GenBank/DDBJ databases">
        <title>Sequencing the genomes of 1000 actinobacteria strains.</title>
        <authorList>
            <person name="Klenk H.-P."/>
        </authorList>
    </citation>
    <scope>NUCLEOTIDE SEQUENCE [LARGE SCALE GENOMIC DNA]</scope>
    <source>
        <strain evidence="5 6">DSM 45175</strain>
    </source>
</reference>
<dbReference type="InterPro" id="IPR036390">
    <property type="entry name" value="WH_DNA-bd_sf"/>
</dbReference>
<sequence>MSSSTDDLDDLDRRIIAALQSDGRASWTEIAELSGSSVATVARRGQQLLREGVVRVAAIPGNNHAGAADLFVLRITCEPGTQMEVLAELVRHSDLRFLGLVTGPYDILAELNLRREESLQARIVERILAIKGVQRCDTDLTLHVYKVSHDWSRQLLSDAPPEEVTEAHQCDPSHFDAVDRQIIDLMREDGRSSFRTVAAEVGLNESTVRRRFEALLGRGCILVTTLVPAPALGFESEIVLNITVAPPFLDSVARTLSAYRGVRYVAAMLSNNALMCELILPTTQDLFEFTTNTLGRLEGVQGWTASVVLLVLRRGFVETPWWRGSIETAQP</sequence>
<dbReference type="AlphaFoldDB" id="A0A495JCL0"/>
<dbReference type="GO" id="GO:0043565">
    <property type="term" value="F:sequence-specific DNA binding"/>
    <property type="evidence" value="ECO:0007669"/>
    <property type="project" value="InterPro"/>
</dbReference>
<dbReference type="PROSITE" id="PS50956">
    <property type="entry name" value="HTH_ASNC_2"/>
    <property type="match status" value="2"/>
</dbReference>
<evidence type="ECO:0000259" key="4">
    <source>
        <dbReference type="PROSITE" id="PS50956"/>
    </source>
</evidence>
<protein>
    <submittedName>
        <fullName evidence="5">DNA-binding Lrp family transcriptional regulator</fullName>
    </submittedName>
</protein>
<keyword evidence="3" id="KW-0804">Transcription</keyword>
<keyword evidence="6" id="KW-1185">Reference proteome</keyword>
<dbReference type="InterPro" id="IPR019888">
    <property type="entry name" value="Tscrpt_reg_AsnC-like"/>
</dbReference>
<dbReference type="SUPFAM" id="SSF54909">
    <property type="entry name" value="Dimeric alpha+beta barrel"/>
    <property type="match status" value="2"/>
</dbReference>
<accession>A0A495JCL0</accession>
<dbReference type="EMBL" id="RBKT01000001">
    <property type="protein sequence ID" value="RKR86104.1"/>
    <property type="molecule type" value="Genomic_DNA"/>
</dbReference>
<dbReference type="Proteomes" id="UP000277671">
    <property type="component" value="Unassembled WGS sequence"/>
</dbReference>
<dbReference type="RefSeq" id="WP_121153916.1">
    <property type="nucleotide sequence ID" value="NZ_RBKT01000001.1"/>
</dbReference>
<dbReference type="GO" id="GO:0005829">
    <property type="term" value="C:cytosol"/>
    <property type="evidence" value="ECO:0007669"/>
    <property type="project" value="TreeGrafter"/>
</dbReference>
<dbReference type="Gene3D" id="3.30.70.920">
    <property type="match status" value="2"/>
</dbReference>
<evidence type="ECO:0000256" key="3">
    <source>
        <dbReference type="ARBA" id="ARBA00023163"/>
    </source>
</evidence>
<evidence type="ECO:0000313" key="6">
    <source>
        <dbReference type="Proteomes" id="UP000277671"/>
    </source>
</evidence>
<dbReference type="PANTHER" id="PTHR30154">
    <property type="entry name" value="LEUCINE-RESPONSIVE REGULATORY PROTEIN"/>
    <property type="match status" value="1"/>
</dbReference>
<dbReference type="GO" id="GO:0043200">
    <property type="term" value="P:response to amino acid"/>
    <property type="evidence" value="ECO:0007669"/>
    <property type="project" value="TreeGrafter"/>
</dbReference>
<dbReference type="Pfam" id="PF13404">
    <property type="entry name" value="HTH_AsnC-type"/>
    <property type="match status" value="2"/>
</dbReference>
<proteinExistence type="predicted"/>
<evidence type="ECO:0000256" key="1">
    <source>
        <dbReference type="ARBA" id="ARBA00023015"/>
    </source>
</evidence>
<name>A0A495JCL0_9ACTN</name>
<dbReference type="InterPro" id="IPR019887">
    <property type="entry name" value="Tscrpt_reg_AsnC/Lrp_C"/>
</dbReference>
<keyword evidence="1" id="KW-0805">Transcription regulation</keyword>
<gene>
    <name evidence="5" type="ORF">BDK92_0325</name>
</gene>
<dbReference type="SUPFAM" id="SSF46785">
    <property type="entry name" value="Winged helix' DNA-binding domain"/>
    <property type="match status" value="2"/>
</dbReference>